<dbReference type="GO" id="GO:0005886">
    <property type="term" value="C:plasma membrane"/>
    <property type="evidence" value="ECO:0007669"/>
    <property type="project" value="UniProtKB-SubCell"/>
</dbReference>
<comment type="caution">
    <text evidence="7">The sequence shown here is derived from an EMBL/GenBank/DDBJ whole genome shotgun (WGS) entry which is preliminary data.</text>
</comment>
<reference evidence="7 8" key="1">
    <citation type="journal article" date="2014" name="Int. J. Syst. Evol. Microbiol.">
        <title>Complete genome sequence of Corynebacterium casei LMG S-19264T (=DSM 44701T), isolated from a smear-ripened cheese.</title>
        <authorList>
            <consortium name="US DOE Joint Genome Institute (JGI-PGF)"/>
            <person name="Walter F."/>
            <person name="Albersmeier A."/>
            <person name="Kalinowski J."/>
            <person name="Ruckert C."/>
        </authorList>
    </citation>
    <scope>NUCLEOTIDE SEQUENCE [LARGE SCALE GENOMIC DNA]</scope>
    <source>
        <strain evidence="7 8">CGMCC 4.7215</strain>
    </source>
</reference>
<feature type="transmembrane region" description="Helical" evidence="6">
    <location>
        <begin position="74"/>
        <end position="96"/>
    </location>
</feature>
<dbReference type="Pfam" id="PF07681">
    <property type="entry name" value="DoxX"/>
    <property type="match status" value="1"/>
</dbReference>
<dbReference type="InterPro" id="IPR032808">
    <property type="entry name" value="DoxX"/>
</dbReference>
<keyword evidence="5 6" id="KW-0472">Membrane</keyword>
<evidence type="ECO:0000256" key="5">
    <source>
        <dbReference type="ARBA" id="ARBA00023136"/>
    </source>
</evidence>
<organism evidence="7 8">
    <name type="scientific">Halovenus rubra</name>
    <dbReference type="NCBI Taxonomy" id="869890"/>
    <lineage>
        <taxon>Archaea</taxon>
        <taxon>Methanobacteriati</taxon>
        <taxon>Methanobacteriota</taxon>
        <taxon>Stenosarchaea group</taxon>
        <taxon>Halobacteria</taxon>
        <taxon>Halobacteriales</taxon>
        <taxon>Haloarculaceae</taxon>
        <taxon>Halovenus</taxon>
    </lineage>
</organism>
<accession>A0ABD5X1Q6</accession>
<dbReference type="EMBL" id="JBHSZQ010000004">
    <property type="protein sequence ID" value="MFC7125156.1"/>
    <property type="molecule type" value="Genomic_DNA"/>
</dbReference>
<evidence type="ECO:0000313" key="8">
    <source>
        <dbReference type="Proteomes" id="UP001596414"/>
    </source>
</evidence>
<dbReference type="AlphaFoldDB" id="A0ABD5X1Q6"/>
<evidence type="ECO:0000256" key="6">
    <source>
        <dbReference type="SAM" id="Phobius"/>
    </source>
</evidence>
<protein>
    <submittedName>
        <fullName evidence="7">DoxX family protein</fullName>
    </submittedName>
</protein>
<feature type="transmembrane region" description="Helical" evidence="6">
    <location>
        <begin position="6"/>
        <end position="27"/>
    </location>
</feature>
<evidence type="ECO:0000313" key="7">
    <source>
        <dbReference type="EMBL" id="MFC7125156.1"/>
    </source>
</evidence>
<evidence type="ECO:0000256" key="1">
    <source>
        <dbReference type="ARBA" id="ARBA00004651"/>
    </source>
</evidence>
<dbReference type="PANTHER" id="PTHR33452">
    <property type="entry name" value="OXIDOREDUCTASE CATD-RELATED"/>
    <property type="match status" value="1"/>
</dbReference>
<name>A0ABD5X1Q6_9EURY</name>
<dbReference type="Proteomes" id="UP001596414">
    <property type="component" value="Unassembled WGS sequence"/>
</dbReference>
<keyword evidence="4 6" id="KW-1133">Transmembrane helix</keyword>
<comment type="subcellular location">
    <subcellularLocation>
        <location evidence="1">Cell membrane</location>
        <topology evidence="1">Multi-pass membrane protein</topology>
    </subcellularLocation>
</comment>
<gene>
    <name evidence="7" type="ORF">ACFQJ7_03765</name>
</gene>
<evidence type="ECO:0000256" key="4">
    <source>
        <dbReference type="ARBA" id="ARBA00022989"/>
    </source>
</evidence>
<keyword evidence="2" id="KW-1003">Cell membrane</keyword>
<proteinExistence type="predicted"/>
<feature type="transmembrane region" description="Helical" evidence="6">
    <location>
        <begin position="108"/>
        <end position="131"/>
    </location>
</feature>
<feature type="transmembrane region" description="Helical" evidence="6">
    <location>
        <begin position="47"/>
        <end position="68"/>
    </location>
</feature>
<evidence type="ECO:0000256" key="3">
    <source>
        <dbReference type="ARBA" id="ARBA00022692"/>
    </source>
</evidence>
<dbReference type="InterPro" id="IPR051907">
    <property type="entry name" value="DoxX-like_oxidoreductase"/>
</dbReference>
<keyword evidence="3 6" id="KW-0812">Transmembrane</keyword>
<dbReference type="RefSeq" id="WP_267636156.1">
    <property type="nucleotide sequence ID" value="NZ_JAODIY010000004.1"/>
</dbReference>
<sequence>MTVTGTAAVGLLVGRVLFGGVLAFMGFNHFMQREEMASYAAFKGLPAPTLSVLASGIVLIAGGTALIIGVLPVIGALGLAVFLLVTGTTMHNFWAVSEDDQQDEMTAFLKNVALAGGALAFAAIGTTPWQYGLDIALV</sequence>
<evidence type="ECO:0000256" key="2">
    <source>
        <dbReference type="ARBA" id="ARBA00022475"/>
    </source>
</evidence>
<dbReference type="PANTHER" id="PTHR33452:SF1">
    <property type="entry name" value="INNER MEMBRANE PROTEIN YPHA-RELATED"/>
    <property type="match status" value="1"/>
</dbReference>